<dbReference type="EMBL" id="JBHUNA010000030">
    <property type="protein sequence ID" value="MFD2761808.1"/>
    <property type="molecule type" value="Genomic_DNA"/>
</dbReference>
<keyword evidence="3" id="KW-1185">Reference proteome</keyword>
<name>A0ABW5V7W7_9BACI</name>
<keyword evidence="1" id="KW-0812">Transmembrane</keyword>
<feature type="transmembrane region" description="Helical" evidence="1">
    <location>
        <begin position="72"/>
        <end position="91"/>
    </location>
</feature>
<feature type="transmembrane region" description="Helical" evidence="1">
    <location>
        <begin position="18"/>
        <end position="37"/>
    </location>
</feature>
<dbReference type="Proteomes" id="UP001597502">
    <property type="component" value="Unassembled WGS sequence"/>
</dbReference>
<proteinExistence type="predicted"/>
<keyword evidence="1" id="KW-0472">Membrane</keyword>
<organism evidence="2 3">
    <name type="scientific">Lentibacillus juripiscarius</name>
    <dbReference type="NCBI Taxonomy" id="257446"/>
    <lineage>
        <taxon>Bacteria</taxon>
        <taxon>Bacillati</taxon>
        <taxon>Bacillota</taxon>
        <taxon>Bacilli</taxon>
        <taxon>Bacillales</taxon>
        <taxon>Bacillaceae</taxon>
        <taxon>Lentibacillus</taxon>
    </lineage>
</organism>
<accession>A0ABW5V7W7</accession>
<evidence type="ECO:0000313" key="2">
    <source>
        <dbReference type="EMBL" id="MFD2761808.1"/>
    </source>
</evidence>
<evidence type="ECO:0000256" key="1">
    <source>
        <dbReference type="SAM" id="Phobius"/>
    </source>
</evidence>
<comment type="caution">
    <text evidence="2">The sequence shown here is derived from an EMBL/GenBank/DDBJ whole genome shotgun (WGS) entry which is preliminary data.</text>
</comment>
<keyword evidence="1" id="KW-1133">Transmembrane helix</keyword>
<evidence type="ECO:0000313" key="3">
    <source>
        <dbReference type="Proteomes" id="UP001597502"/>
    </source>
</evidence>
<protein>
    <submittedName>
        <fullName evidence="2">Uncharacterized protein</fullName>
    </submittedName>
</protein>
<reference evidence="3" key="1">
    <citation type="journal article" date="2019" name="Int. J. Syst. Evol. Microbiol.">
        <title>The Global Catalogue of Microorganisms (GCM) 10K type strain sequencing project: providing services to taxonomists for standard genome sequencing and annotation.</title>
        <authorList>
            <consortium name="The Broad Institute Genomics Platform"/>
            <consortium name="The Broad Institute Genome Sequencing Center for Infectious Disease"/>
            <person name="Wu L."/>
            <person name="Ma J."/>
        </authorList>
    </citation>
    <scope>NUCLEOTIDE SEQUENCE [LARGE SCALE GENOMIC DNA]</scope>
    <source>
        <strain evidence="3">TISTR 1535</strain>
    </source>
</reference>
<feature type="transmembrane region" description="Helical" evidence="1">
    <location>
        <begin position="49"/>
        <end position="66"/>
    </location>
</feature>
<gene>
    <name evidence="2" type="ORF">ACFSUO_12695</name>
</gene>
<sequence length="93" mass="10994">MTGDNAAKQKRPWYLRKIWVYVMILLLFPIGAINVLVHRNYWQREERREYIGILVILGYLWILNFLPDRFSWPGISIGLVVLLVIGALQLVRN</sequence>
<dbReference type="RefSeq" id="WP_382394679.1">
    <property type="nucleotide sequence ID" value="NZ_JBHUNA010000030.1"/>
</dbReference>